<protein>
    <submittedName>
        <fullName evidence="1">Uncharacterized protein</fullName>
    </submittedName>
</protein>
<reference evidence="1" key="2">
    <citation type="journal article" date="2015" name="Data Brief">
        <title>Shoot transcriptome of the giant reed, Arundo donax.</title>
        <authorList>
            <person name="Barrero R.A."/>
            <person name="Guerrero F.D."/>
            <person name="Moolhuijzen P."/>
            <person name="Goolsby J.A."/>
            <person name="Tidwell J."/>
            <person name="Bellgard S.E."/>
            <person name="Bellgard M.I."/>
        </authorList>
    </citation>
    <scope>NUCLEOTIDE SEQUENCE</scope>
    <source>
        <tissue evidence="1">Shoot tissue taken approximately 20 cm above the soil surface</tissue>
    </source>
</reference>
<accession>A0A0A9HGN7</accession>
<proteinExistence type="predicted"/>
<reference evidence="1" key="1">
    <citation type="submission" date="2014-09" db="EMBL/GenBank/DDBJ databases">
        <authorList>
            <person name="Magalhaes I.L.F."/>
            <person name="Oliveira U."/>
            <person name="Santos F.R."/>
            <person name="Vidigal T.H.D.A."/>
            <person name="Brescovit A.D."/>
            <person name="Santos A.J."/>
        </authorList>
    </citation>
    <scope>NUCLEOTIDE SEQUENCE</scope>
    <source>
        <tissue evidence="1">Shoot tissue taken approximately 20 cm above the soil surface</tissue>
    </source>
</reference>
<dbReference type="AlphaFoldDB" id="A0A0A9HGN7"/>
<sequence>MTPTIAIGVSIRRIASKPCSERRSLVWP</sequence>
<name>A0A0A9HGN7_ARUDO</name>
<evidence type="ECO:0000313" key="1">
    <source>
        <dbReference type="EMBL" id="JAE32053.1"/>
    </source>
</evidence>
<organism evidence="1">
    <name type="scientific">Arundo donax</name>
    <name type="common">Giant reed</name>
    <name type="synonym">Donax arundinaceus</name>
    <dbReference type="NCBI Taxonomy" id="35708"/>
    <lineage>
        <taxon>Eukaryota</taxon>
        <taxon>Viridiplantae</taxon>
        <taxon>Streptophyta</taxon>
        <taxon>Embryophyta</taxon>
        <taxon>Tracheophyta</taxon>
        <taxon>Spermatophyta</taxon>
        <taxon>Magnoliopsida</taxon>
        <taxon>Liliopsida</taxon>
        <taxon>Poales</taxon>
        <taxon>Poaceae</taxon>
        <taxon>PACMAD clade</taxon>
        <taxon>Arundinoideae</taxon>
        <taxon>Arundineae</taxon>
        <taxon>Arundo</taxon>
    </lineage>
</organism>
<dbReference type="EMBL" id="GBRH01165843">
    <property type="protein sequence ID" value="JAE32053.1"/>
    <property type="molecule type" value="Transcribed_RNA"/>
</dbReference>